<comment type="caution">
    <text evidence="1">The sequence shown here is derived from an EMBL/GenBank/DDBJ whole genome shotgun (WGS) entry which is preliminary data.</text>
</comment>
<protein>
    <submittedName>
        <fullName evidence="1">Uncharacterized protein</fullName>
    </submittedName>
</protein>
<dbReference type="Proteomes" id="UP001329430">
    <property type="component" value="Chromosome 1"/>
</dbReference>
<name>A0AAN7ZTW6_9COLE</name>
<dbReference type="PANTHER" id="PTHR13192">
    <property type="entry name" value="MY011 PROTEIN"/>
    <property type="match status" value="1"/>
</dbReference>
<proteinExistence type="predicted"/>
<dbReference type="Pfam" id="PF10229">
    <property type="entry name" value="MMADHC"/>
    <property type="match status" value="1"/>
</dbReference>
<dbReference type="InterPro" id="IPR019362">
    <property type="entry name" value="MMADHC"/>
</dbReference>
<dbReference type="AlphaFoldDB" id="A0AAN7ZTW6"/>
<keyword evidence="2" id="KW-1185">Reference proteome</keyword>
<dbReference type="GO" id="GO:0005739">
    <property type="term" value="C:mitochondrion"/>
    <property type="evidence" value="ECO:0007669"/>
    <property type="project" value="TreeGrafter"/>
</dbReference>
<dbReference type="PANTHER" id="PTHR13192:SF3">
    <property type="entry name" value="COBALAMIN TRAFFICKING PROTEIN CBLD"/>
    <property type="match status" value="1"/>
</dbReference>
<organism evidence="1 2">
    <name type="scientific">Pyrocoelia pectoralis</name>
    <dbReference type="NCBI Taxonomy" id="417401"/>
    <lineage>
        <taxon>Eukaryota</taxon>
        <taxon>Metazoa</taxon>
        <taxon>Ecdysozoa</taxon>
        <taxon>Arthropoda</taxon>
        <taxon>Hexapoda</taxon>
        <taxon>Insecta</taxon>
        <taxon>Pterygota</taxon>
        <taxon>Neoptera</taxon>
        <taxon>Endopterygota</taxon>
        <taxon>Coleoptera</taxon>
        <taxon>Polyphaga</taxon>
        <taxon>Elateriformia</taxon>
        <taxon>Elateroidea</taxon>
        <taxon>Lampyridae</taxon>
        <taxon>Lampyrinae</taxon>
        <taxon>Pyrocoelia</taxon>
    </lineage>
</organism>
<reference evidence="1 2" key="1">
    <citation type="journal article" date="2024" name="Insects">
        <title>An Improved Chromosome-Level Genome Assembly of the Firefly Pyrocoelia pectoralis.</title>
        <authorList>
            <person name="Fu X."/>
            <person name="Meyer-Rochow V.B."/>
            <person name="Ballantyne L."/>
            <person name="Zhu X."/>
        </authorList>
    </citation>
    <scope>NUCLEOTIDE SEQUENCE [LARGE SCALE GENOMIC DNA]</scope>
    <source>
        <strain evidence="1">XCY_ONT2</strain>
    </source>
</reference>
<dbReference type="EMBL" id="JAVRBK010000001">
    <property type="protein sequence ID" value="KAK5650687.1"/>
    <property type="molecule type" value="Genomic_DNA"/>
</dbReference>
<gene>
    <name evidence="1" type="ORF">RI129_001716</name>
</gene>
<evidence type="ECO:0000313" key="1">
    <source>
        <dbReference type="EMBL" id="KAK5650687.1"/>
    </source>
</evidence>
<dbReference type="GO" id="GO:0009235">
    <property type="term" value="P:cobalamin metabolic process"/>
    <property type="evidence" value="ECO:0007669"/>
    <property type="project" value="InterPro"/>
</dbReference>
<accession>A0AAN7ZTW6</accession>
<sequence>MSVYNISRLFNNKNVCTINLIRNLSRRSNNNVDSSYKVIKSKQSSNESKLVWRDPNFELLASPSGFPFFLHGNVSPAWYDRNTTAQMNHLFVMEQIEEPQTSNGDMICRVQQCPAVLRQTVCDLFPNNNLEIADLSVVTISLKPNMKHLHCNKEVETEKLAQTFVLAAHNICDKLKKAGYWADFINPFSGRPYLFPNANTTLYETDERFRCLDFQIMDVNECTVIANVPDEAKKRFIGSLFTNAPSNKDRLNNIFTEK</sequence>
<evidence type="ECO:0000313" key="2">
    <source>
        <dbReference type="Proteomes" id="UP001329430"/>
    </source>
</evidence>